<proteinExistence type="predicted"/>
<dbReference type="OrthoDB" id="9797223at2"/>
<dbReference type="AlphaFoldDB" id="A0A255I1Z6"/>
<reference evidence="6 7" key="1">
    <citation type="journal article" date="2017" name="Genome Announc.">
        <title>Draft Genome Sequence of a Sporulating and Motile Strain of Lachnotalea glycerini Isolated from Water in Quebec City, Canada.</title>
        <authorList>
            <person name="Maheux A.F."/>
            <person name="Boudreau D.K."/>
            <person name="Berube E."/>
            <person name="Boissinot M."/>
            <person name="Raymond F."/>
            <person name="Brodeur S."/>
            <person name="Corbeil J."/>
            <person name="Isabel S."/>
            <person name="Omar R.F."/>
            <person name="Bergeron M.G."/>
        </authorList>
    </citation>
    <scope>NUCLEOTIDE SEQUENCE [LARGE SCALE GENOMIC DNA]</scope>
    <source>
        <strain evidence="6 7">CCRI-19302</strain>
    </source>
</reference>
<evidence type="ECO:0000313" key="7">
    <source>
        <dbReference type="Proteomes" id="UP000216411"/>
    </source>
</evidence>
<gene>
    <name evidence="5" type="ORF">C8E03_1124</name>
    <name evidence="6" type="ORF">CG710_005490</name>
</gene>
<accession>A0A255I1Z6</accession>
<name>A0A255I1Z6_9FIRM</name>
<dbReference type="EMBL" id="QICS01000012">
    <property type="protein sequence ID" value="PXV86627.1"/>
    <property type="molecule type" value="Genomic_DNA"/>
</dbReference>
<keyword evidence="2" id="KW-0804">Transcription</keyword>
<reference evidence="6" key="3">
    <citation type="submission" date="2018-07" db="EMBL/GenBank/DDBJ databases">
        <authorList>
            <person name="Quirk P.G."/>
            <person name="Krulwich T.A."/>
        </authorList>
    </citation>
    <scope>NUCLEOTIDE SEQUENCE</scope>
    <source>
        <strain evidence="6">CCRI-19302</strain>
    </source>
</reference>
<feature type="coiled-coil region" evidence="3">
    <location>
        <begin position="59"/>
        <end position="86"/>
    </location>
</feature>
<protein>
    <submittedName>
        <fullName evidence="5">DeoR family transcriptional regulator</fullName>
    </submittedName>
    <submittedName>
        <fullName evidence="6">DeoR/GlpR transcriptional regulator</fullName>
    </submittedName>
</protein>
<dbReference type="Gene3D" id="1.10.10.10">
    <property type="entry name" value="Winged helix-like DNA-binding domain superfamily/Winged helix DNA-binding domain"/>
    <property type="match status" value="1"/>
</dbReference>
<dbReference type="PROSITE" id="PS51000">
    <property type="entry name" value="HTH_DEOR_2"/>
    <property type="match status" value="1"/>
</dbReference>
<sequence length="257" mass="28357">MLTVERKNIILQMVDDKSTVSVPELAKVLEVSEVTVRKMLNDLDHQGLLRRTRGGAVSLQMAVRELDEKEKEKTNIKEKRAIVKKAYAMIDDSDTIFLDAGSTTLELVKLIRNGNKRDITVVTNALNIAYELVSSYDIEVVVIGGLLRHKIMSCVGGITESALSSMYFDKVFLGANSLSLELGVTTPNLYEAQVKQSMLKSAKKAILICDSSKFGITTMAKICSLDSFDAVITDSHLSKEEQRKIKDAGINLVIADE</sequence>
<evidence type="ECO:0000256" key="3">
    <source>
        <dbReference type="SAM" id="Coils"/>
    </source>
</evidence>
<dbReference type="InterPro" id="IPR014036">
    <property type="entry name" value="DeoR-like_C"/>
</dbReference>
<reference evidence="5 8" key="2">
    <citation type="submission" date="2018-05" db="EMBL/GenBank/DDBJ databases">
        <title>Genomic Encyclopedia of Type Strains, Phase IV (KMG-IV): sequencing the most valuable type-strain genomes for metagenomic binning, comparative biology and taxonomic classification.</title>
        <authorList>
            <person name="Goeker M."/>
        </authorList>
    </citation>
    <scope>NUCLEOTIDE SEQUENCE [LARGE SCALE GENOMIC DNA]</scope>
    <source>
        <strain evidence="5 8">DSM 28816</strain>
    </source>
</reference>
<dbReference type="EMBL" id="NOKA02000005">
    <property type="protein sequence ID" value="RDY32137.1"/>
    <property type="molecule type" value="Genomic_DNA"/>
</dbReference>
<comment type="caution">
    <text evidence="5">The sequence shown here is derived from an EMBL/GenBank/DDBJ whole genome shotgun (WGS) entry which is preliminary data.</text>
</comment>
<dbReference type="InterPro" id="IPR001034">
    <property type="entry name" value="DeoR_HTH"/>
</dbReference>
<evidence type="ECO:0000256" key="2">
    <source>
        <dbReference type="ARBA" id="ARBA00023163"/>
    </source>
</evidence>
<dbReference type="SMART" id="SM00420">
    <property type="entry name" value="HTH_DEOR"/>
    <property type="match status" value="1"/>
</dbReference>
<evidence type="ECO:0000313" key="8">
    <source>
        <dbReference type="Proteomes" id="UP000247523"/>
    </source>
</evidence>
<dbReference type="RefSeq" id="WP_094380506.1">
    <property type="nucleotide sequence ID" value="NZ_NOKA02000005.1"/>
</dbReference>
<dbReference type="GO" id="GO:0003700">
    <property type="term" value="F:DNA-binding transcription factor activity"/>
    <property type="evidence" value="ECO:0007669"/>
    <property type="project" value="InterPro"/>
</dbReference>
<dbReference type="InterPro" id="IPR037171">
    <property type="entry name" value="NagB/RpiA_transferase-like"/>
</dbReference>
<evidence type="ECO:0000313" key="5">
    <source>
        <dbReference type="EMBL" id="PXV86627.1"/>
    </source>
</evidence>
<dbReference type="Pfam" id="PF08220">
    <property type="entry name" value="HTH_DeoR"/>
    <property type="match status" value="1"/>
</dbReference>
<keyword evidence="3" id="KW-0175">Coiled coil</keyword>
<dbReference type="InterPro" id="IPR036388">
    <property type="entry name" value="WH-like_DNA-bd_sf"/>
</dbReference>
<dbReference type="Pfam" id="PF00455">
    <property type="entry name" value="DeoRC"/>
    <property type="match status" value="1"/>
</dbReference>
<evidence type="ECO:0000256" key="1">
    <source>
        <dbReference type="ARBA" id="ARBA00023015"/>
    </source>
</evidence>
<evidence type="ECO:0000259" key="4">
    <source>
        <dbReference type="PROSITE" id="PS51000"/>
    </source>
</evidence>
<dbReference type="Proteomes" id="UP000247523">
    <property type="component" value="Unassembled WGS sequence"/>
</dbReference>
<dbReference type="PANTHER" id="PTHR30363">
    <property type="entry name" value="HTH-TYPE TRANSCRIPTIONAL REGULATOR SRLR-RELATED"/>
    <property type="match status" value="1"/>
</dbReference>
<organism evidence="5 8">
    <name type="scientific">Lachnotalea glycerini</name>
    <dbReference type="NCBI Taxonomy" id="1763509"/>
    <lineage>
        <taxon>Bacteria</taxon>
        <taxon>Bacillati</taxon>
        <taxon>Bacillota</taxon>
        <taxon>Clostridia</taxon>
        <taxon>Lachnospirales</taxon>
        <taxon>Lachnospiraceae</taxon>
        <taxon>Lachnotalea</taxon>
    </lineage>
</organism>
<keyword evidence="1" id="KW-0805">Transcription regulation</keyword>
<dbReference type="SMART" id="SM01134">
    <property type="entry name" value="DeoRC"/>
    <property type="match status" value="1"/>
</dbReference>
<dbReference type="Gene3D" id="3.40.50.1360">
    <property type="match status" value="1"/>
</dbReference>
<dbReference type="InterPro" id="IPR036390">
    <property type="entry name" value="WH_DNA-bd_sf"/>
</dbReference>
<feature type="domain" description="HTH deoR-type" evidence="4">
    <location>
        <begin position="3"/>
        <end position="58"/>
    </location>
</feature>
<dbReference type="InterPro" id="IPR050313">
    <property type="entry name" value="Carb_Metab_HTH_regulators"/>
</dbReference>
<dbReference type="PRINTS" id="PR00037">
    <property type="entry name" value="HTHLACR"/>
</dbReference>
<dbReference type="Proteomes" id="UP000216411">
    <property type="component" value="Unassembled WGS sequence"/>
</dbReference>
<evidence type="ECO:0000313" key="6">
    <source>
        <dbReference type="EMBL" id="RDY32137.1"/>
    </source>
</evidence>
<dbReference type="SUPFAM" id="SSF46785">
    <property type="entry name" value="Winged helix' DNA-binding domain"/>
    <property type="match status" value="1"/>
</dbReference>
<dbReference type="PANTHER" id="PTHR30363:SF44">
    <property type="entry name" value="AGA OPERON TRANSCRIPTIONAL REPRESSOR-RELATED"/>
    <property type="match status" value="1"/>
</dbReference>
<dbReference type="SUPFAM" id="SSF100950">
    <property type="entry name" value="NagB/RpiA/CoA transferase-like"/>
    <property type="match status" value="1"/>
</dbReference>
<keyword evidence="7" id="KW-1185">Reference proteome</keyword>